<dbReference type="Gene3D" id="3.40.710.10">
    <property type="entry name" value="DD-peptidase/beta-lactamase superfamily"/>
    <property type="match status" value="1"/>
</dbReference>
<accession>A0A0H3U7L5</accession>
<reference evidence="2" key="1">
    <citation type="submission" date="2013-08" db="EMBL/GenBank/DDBJ databases">
        <title>Comparison of modified E. coli strains.</title>
        <authorList>
            <person name="Juergensen J."/>
            <person name="Bonge A."/>
            <person name="Streit W.R."/>
        </authorList>
    </citation>
    <scope>NUCLEOTIDE SEQUENCE</scope>
</reference>
<dbReference type="Pfam" id="PF00144">
    <property type="entry name" value="Beta-lactamase"/>
    <property type="match status" value="1"/>
</dbReference>
<feature type="domain" description="Beta-lactamase-related" evidence="1">
    <location>
        <begin position="9"/>
        <end position="374"/>
    </location>
</feature>
<dbReference type="AlphaFoldDB" id="A0A0H3U7L5"/>
<evidence type="ECO:0000259" key="1">
    <source>
        <dbReference type="Pfam" id="PF00144"/>
    </source>
</evidence>
<dbReference type="SUPFAM" id="SSF56601">
    <property type="entry name" value="beta-lactamase/transpeptidase-like"/>
    <property type="match status" value="1"/>
</dbReference>
<dbReference type="EMBL" id="KF540233">
    <property type="protein sequence ID" value="AIF26461.1"/>
    <property type="molecule type" value="Genomic_DNA"/>
</dbReference>
<dbReference type="PANTHER" id="PTHR43283:SF3">
    <property type="entry name" value="BETA-LACTAMASE FAMILY PROTEIN (AFU_ORTHOLOGUE AFUA_5G07500)"/>
    <property type="match status" value="1"/>
</dbReference>
<sequence length="392" mass="43986">MMNYYQTMDSLLKNEVDRGFVKGNSALVIKDGEEIYYNNFGYADAEKGSPMKRDTIIRLFSMTKPVTAVAVMIAQERGLIDVLDPVSKYLPEFEKMQVIQPDGSLKPAQKQITIMNLLTMTSGIPYGEDWEGCSEVGRRMQVIFDEMLKGLNNGERLSTREVIKRIATNPLAFEPGDRWHYGLSADVLAAALEVATGMRYGEFLKREIFDPLQMPDTGFYVPAEKWDRFAMSYDAPEECKLVASDSSHLMEYYHEDVGYEAGGCGLVTTIDDYAHFAMMLAQGGIYKGRRILGSATVKFMATNHLTVEQAYSLDWDTNRGYGYGCLVRVHIDQTKSGSQVPLGEFGWDGWTGNYVAIDPVNNVVLLYFIQKRGAGTTPVVRKLRAVTYANID</sequence>
<dbReference type="InterPro" id="IPR012338">
    <property type="entry name" value="Beta-lactam/transpept-like"/>
</dbReference>
<dbReference type="InterPro" id="IPR001466">
    <property type="entry name" value="Beta-lactam-related"/>
</dbReference>
<dbReference type="PANTHER" id="PTHR43283">
    <property type="entry name" value="BETA-LACTAMASE-RELATED"/>
    <property type="match status" value="1"/>
</dbReference>
<proteinExistence type="predicted"/>
<dbReference type="InterPro" id="IPR050789">
    <property type="entry name" value="Diverse_Enzym_Activities"/>
</dbReference>
<name>A0A0H3U7L5_9BACT</name>
<evidence type="ECO:0000313" key="2">
    <source>
        <dbReference type="EMBL" id="AIF26461.1"/>
    </source>
</evidence>
<organism evidence="2">
    <name type="scientific">uncultured bacterium fosmid pJB23D10</name>
    <dbReference type="NCBI Taxonomy" id="1478061"/>
    <lineage>
        <taxon>Bacteria</taxon>
        <taxon>environmental samples</taxon>
    </lineage>
</organism>
<protein>
    <submittedName>
        <fullName evidence="2">Putative beta-lactamase</fullName>
    </submittedName>
</protein>